<evidence type="ECO:0000256" key="4">
    <source>
        <dbReference type="ARBA" id="ARBA00022722"/>
    </source>
</evidence>
<evidence type="ECO:0000256" key="3">
    <source>
        <dbReference type="ARBA" id="ARBA00022694"/>
    </source>
</evidence>
<comment type="caution">
    <text evidence="12">The sequence shown here is derived from an EMBL/GenBank/DDBJ whole genome shotgun (WGS) entry which is preliminary data.</text>
</comment>
<reference evidence="12" key="2">
    <citation type="submission" date="2020-09" db="EMBL/GenBank/DDBJ databases">
        <authorList>
            <person name="Sun Q."/>
            <person name="Zhou Y."/>
        </authorList>
    </citation>
    <scope>NUCLEOTIDE SEQUENCE</scope>
    <source>
        <strain evidence="12">CGMCC 1.6333</strain>
    </source>
</reference>
<dbReference type="AlphaFoldDB" id="A0A917TH93"/>
<dbReference type="InterPro" id="IPR001279">
    <property type="entry name" value="Metallo-B-lactamas"/>
</dbReference>
<evidence type="ECO:0000259" key="11">
    <source>
        <dbReference type="SMART" id="SM00849"/>
    </source>
</evidence>
<keyword evidence="7 10" id="KW-0378">Hydrolase</keyword>
<accession>A0A917TH93</accession>
<feature type="binding site" evidence="10">
    <location>
        <position position="211"/>
    </location>
    <ligand>
        <name>Zn(2+)</name>
        <dbReference type="ChEBI" id="CHEBI:29105"/>
        <label>1</label>
        <note>catalytic</note>
    </ligand>
</feature>
<feature type="binding site" evidence="10">
    <location>
        <position position="211"/>
    </location>
    <ligand>
        <name>Zn(2+)</name>
        <dbReference type="ChEBI" id="CHEBI:29105"/>
        <label>2</label>
        <note>catalytic</note>
    </ligand>
</feature>
<dbReference type="InterPro" id="IPR013471">
    <property type="entry name" value="RNase_Z/BN"/>
</dbReference>
<evidence type="ECO:0000256" key="10">
    <source>
        <dbReference type="HAMAP-Rule" id="MF_01818"/>
    </source>
</evidence>
<evidence type="ECO:0000313" key="13">
    <source>
        <dbReference type="Proteomes" id="UP000618460"/>
    </source>
</evidence>
<dbReference type="RefSeq" id="WP_117152005.1">
    <property type="nucleotide sequence ID" value="NZ_BMLG01000001.1"/>
</dbReference>
<dbReference type="EC" id="3.1.26.11" evidence="2 10"/>
<dbReference type="FunFam" id="3.60.15.10:FF:000002">
    <property type="entry name" value="Ribonuclease Z"/>
    <property type="match status" value="1"/>
</dbReference>
<evidence type="ECO:0000256" key="9">
    <source>
        <dbReference type="ARBA" id="ARBA00057812"/>
    </source>
</evidence>
<keyword evidence="6 10" id="KW-0255">Endonuclease</keyword>
<comment type="function">
    <text evidence="9 10">Zinc phosphodiesterase, which displays some tRNA 3'-processing endonuclease activity. Probably involved in tRNA maturation, by removing a 3'-trailer from precursor tRNA.</text>
</comment>
<comment type="subunit">
    <text evidence="1 10">Homodimer.</text>
</comment>
<name>A0A917TH93_9BACI</name>
<feature type="binding site" evidence="10">
    <location>
        <position position="65"/>
    </location>
    <ligand>
        <name>Zn(2+)</name>
        <dbReference type="ChEBI" id="CHEBI:29105"/>
        <label>1</label>
        <note>catalytic</note>
    </ligand>
</feature>
<gene>
    <name evidence="10 12" type="primary">rnz</name>
    <name evidence="12" type="ORF">GCM10011351_05210</name>
</gene>
<evidence type="ECO:0000256" key="8">
    <source>
        <dbReference type="ARBA" id="ARBA00022833"/>
    </source>
</evidence>
<feature type="domain" description="Metallo-beta-lactamase" evidence="11">
    <location>
        <begin position="18"/>
        <end position="195"/>
    </location>
</feature>
<evidence type="ECO:0000256" key="2">
    <source>
        <dbReference type="ARBA" id="ARBA00012477"/>
    </source>
</evidence>
<proteinExistence type="inferred from homology"/>
<comment type="cofactor">
    <cofactor evidence="10">
        <name>Zn(2+)</name>
        <dbReference type="ChEBI" id="CHEBI:29105"/>
    </cofactor>
    <text evidence="10">Binds 2 Zn(2+) ions.</text>
</comment>
<protein>
    <recommendedName>
        <fullName evidence="2 10">Ribonuclease Z</fullName>
        <shortName evidence="10">RNase Z</shortName>
        <ecNumber evidence="2 10">3.1.26.11</ecNumber>
    </recommendedName>
    <alternativeName>
        <fullName evidence="10">tRNA 3 endonuclease</fullName>
    </alternativeName>
    <alternativeName>
        <fullName evidence="10">tRNase Z</fullName>
    </alternativeName>
</protein>
<keyword evidence="5 10" id="KW-0479">Metal-binding</keyword>
<organism evidence="12 13">
    <name type="scientific">Paraliobacillus quinghaiensis</name>
    <dbReference type="NCBI Taxonomy" id="470815"/>
    <lineage>
        <taxon>Bacteria</taxon>
        <taxon>Bacillati</taxon>
        <taxon>Bacillota</taxon>
        <taxon>Bacilli</taxon>
        <taxon>Bacillales</taxon>
        <taxon>Bacillaceae</taxon>
        <taxon>Paraliobacillus</taxon>
    </lineage>
</organism>
<evidence type="ECO:0000313" key="12">
    <source>
        <dbReference type="EMBL" id="GGM22279.1"/>
    </source>
</evidence>
<dbReference type="CDD" id="cd07717">
    <property type="entry name" value="RNaseZ_ZiPD-like_MBL-fold"/>
    <property type="match status" value="1"/>
</dbReference>
<dbReference type="SUPFAM" id="SSF56281">
    <property type="entry name" value="Metallo-hydrolase/oxidoreductase"/>
    <property type="match status" value="1"/>
</dbReference>
<feature type="binding site" evidence="10">
    <location>
        <position position="68"/>
    </location>
    <ligand>
        <name>Zn(2+)</name>
        <dbReference type="ChEBI" id="CHEBI:29105"/>
        <label>2</label>
        <note>catalytic</note>
    </ligand>
</feature>
<dbReference type="Pfam" id="PF23023">
    <property type="entry name" value="Anti-Pycsar_Apyc1"/>
    <property type="match status" value="1"/>
</dbReference>
<dbReference type="PANTHER" id="PTHR46018:SF2">
    <property type="entry name" value="ZINC PHOSPHODIESTERASE ELAC PROTEIN 1"/>
    <property type="match status" value="1"/>
</dbReference>
<dbReference type="InterPro" id="IPR036866">
    <property type="entry name" value="RibonucZ/Hydroxyglut_hydro"/>
</dbReference>
<dbReference type="GO" id="GO:0042781">
    <property type="term" value="F:3'-tRNA processing endoribonuclease activity"/>
    <property type="evidence" value="ECO:0007669"/>
    <property type="project" value="UniProtKB-UniRule"/>
</dbReference>
<dbReference type="NCBIfam" id="NF000801">
    <property type="entry name" value="PRK00055.1-3"/>
    <property type="match status" value="1"/>
</dbReference>
<feature type="binding site" evidence="10">
    <location>
        <position position="140"/>
    </location>
    <ligand>
        <name>Zn(2+)</name>
        <dbReference type="ChEBI" id="CHEBI:29105"/>
        <label>1</label>
        <note>catalytic</note>
    </ligand>
</feature>
<evidence type="ECO:0000256" key="6">
    <source>
        <dbReference type="ARBA" id="ARBA00022759"/>
    </source>
</evidence>
<comment type="similarity">
    <text evidence="10">Belongs to the RNase Z family.</text>
</comment>
<feature type="binding site" evidence="10">
    <location>
        <position position="269"/>
    </location>
    <ligand>
        <name>Zn(2+)</name>
        <dbReference type="ChEBI" id="CHEBI:29105"/>
        <label>2</label>
        <note>catalytic</note>
    </ligand>
</feature>
<sequence length="307" mass="34563">MKLRFLGTGSGVPSKERNVTAIVLDLTQERGTTWLFDCGEATQHQILKTTIRPRKIEKIFITHLHGDHIYGLPGLLSSRSFQDGTTPVTIYGPEGIEEYVIKSLEVSQTHLRYPLIFQKVDEGLLFEDDQFIVRCTKLDHGIDSFGYRIEEKNSTGELLPEKLQAIGLAPGPLYKEIKQNSTTTLPDGRIINRSDFIGPDKQGRTVTILGDTRYIGDLIDFIEESDVLVHESTFAADEEKMAYEYYHTTTRQAAHLALAGNVNTLLLTHISSRYQGEDIMDLEAEATAVFPNSKVVTDFLEWEIAQK</sequence>
<dbReference type="GO" id="GO:0008270">
    <property type="term" value="F:zinc ion binding"/>
    <property type="evidence" value="ECO:0007669"/>
    <property type="project" value="UniProtKB-UniRule"/>
</dbReference>
<feature type="binding site" evidence="10">
    <location>
        <position position="63"/>
    </location>
    <ligand>
        <name>Zn(2+)</name>
        <dbReference type="ChEBI" id="CHEBI:29105"/>
        <label>1</label>
        <note>catalytic</note>
    </ligand>
</feature>
<keyword evidence="3 10" id="KW-0819">tRNA processing</keyword>
<feature type="active site" description="Proton acceptor" evidence="10">
    <location>
        <position position="67"/>
    </location>
</feature>
<keyword evidence="13" id="KW-1185">Reference proteome</keyword>
<dbReference type="GO" id="GO:0042802">
    <property type="term" value="F:identical protein binding"/>
    <property type="evidence" value="ECO:0007669"/>
    <property type="project" value="UniProtKB-ARBA"/>
</dbReference>
<evidence type="ECO:0000256" key="7">
    <source>
        <dbReference type="ARBA" id="ARBA00022801"/>
    </source>
</evidence>
<evidence type="ECO:0000256" key="5">
    <source>
        <dbReference type="ARBA" id="ARBA00022723"/>
    </source>
</evidence>
<evidence type="ECO:0000256" key="1">
    <source>
        <dbReference type="ARBA" id="ARBA00011738"/>
    </source>
</evidence>
<reference evidence="12" key="1">
    <citation type="journal article" date="2014" name="Int. J. Syst. Evol. Microbiol.">
        <title>Complete genome sequence of Corynebacterium casei LMG S-19264T (=DSM 44701T), isolated from a smear-ripened cheese.</title>
        <authorList>
            <consortium name="US DOE Joint Genome Institute (JGI-PGF)"/>
            <person name="Walter F."/>
            <person name="Albersmeier A."/>
            <person name="Kalinowski J."/>
            <person name="Ruckert C."/>
        </authorList>
    </citation>
    <scope>NUCLEOTIDE SEQUENCE</scope>
    <source>
        <strain evidence="12">CGMCC 1.6333</strain>
    </source>
</reference>
<dbReference type="OrthoDB" id="9800940at2"/>
<dbReference type="PANTHER" id="PTHR46018">
    <property type="entry name" value="ZINC PHOSPHODIESTERASE ELAC PROTEIN 1"/>
    <property type="match status" value="1"/>
</dbReference>
<dbReference type="HAMAP" id="MF_01818">
    <property type="entry name" value="RNase_Z_BN"/>
    <property type="match status" value="1"/>
</dbReference>
<dbReference type="NCBIfam" id="TIGR02651">
    <property type="entry name" value="RNase_Z"/>
    <property type="match status" value="1"/>
</dbReference>
<keyword evidence="4 10" id="KW-0540">Nuclease</keyword>
<comment type="catalytic activity">
    <reaction evidence="10">
        <text>Endonucleolytic cleavage of RNA, removing extra 3' nucleotides from tRNA precursor, generating 3' termini of tRNAs. A 3'-hydroxy group is left at the tRNA terminus and a 5'-phosphoryl group is left at the trailer molecule.</text>
        <dbReference type="EC" id="3.1.26.11"/>
    </reaction>
</comment>
<dbReference type="Gene3D" id="3.60.15.10">
    <property type="entry name" value="Ribonuclease Z/Hydroxyacylglutathione hydrolase-like"/>
    <property type="match status" value="1"/>
</dbReference>
<keyword evidence="8 10" id="KW-0862">Zinc</keyword>
<feature type="binding site" evidence="10">
    <location>
        <position position="67"/>
    </location>
    <ligand>
        <name>Zn(2+)</name>
        <dbReference type="ChEBI" id="CHEBI:29105"/>
        <label>2</label>
        <note>catalytic</note>
    </ligand>
</feature>
<dbReference type="EMBL" id="BMLG01000001">
    <property type="protein sequence ID" value="GGM22279.1"/>
    <property type="molecule type" value="Genomic_DNA"/>
</dbReference>
<dbReference type="SMART" id="SM00849">
    <property type="entry name" value="Lactamase_B"/>
    <property type="match status" value="1"/>
</dbReference>
<dbReference type="Proteomes" id="UP000618460">
    <property type="component" value="Unassembled WGS sequence"/>
</dbReference>